<dbReference type="Pfam" id="PF00200">
    <property type="entry name" value="Disintegrin"/>
    <property type="match status" value="1"/>
</dbReference>
<feature type="compositionally biased region" description="Pro residues" evidence="5">
    <location>
        <begin position="764"/>
        <end position="773"/>
    </location>
</feature>
<keyword evidence="11" id="KW-1185">Reference proteome</keyword>
<feature type="binding site" evidence="4">
    <location>
        <position position="456"/>
    </location>
    <ligand>
        <name>Zn(2+)</name>
        <dbReference type="ChEBI" id="CHEBI:29105"/>
        <note>catalytic</note>
    </ligand>
</feature>
<dbReference type="PROSITE" id="PS50214">
    <property type="entry name" value="DISINTEGRIN_2"/>
    <property type="match status" value="1"/>
</dbReference>
<dbReference type="SMART" id="SM00608">
    <property type="entry name" value="ACR"/>
    <property type="match status" value="1"/>
</dbReference>
<sequence>MLLPKHARLLLLICTTFILPWTSFAHSVNNRKLNRLEPLTTVQLDIAPRSQSFYSKRDQTQNPAYQPSGPKAIQHDDMLRLAVSAFNTTYFLHLHPNTDLFHPNAVINYNGREERLKRHEYRVYRGYVVDETQSHDRWVADRAGVLRDDFAAENEAGVLGWARIVVRDDISHDLDYPVFEGSFRVHDNIYHVKATHNYQLAKRSDDVELNTAHHQSRMVIYRDSDTVLTPLLRRDGQPTTQVPECGFDQLLHNQQPPSTIPAHHALGVYQDNELDIDTYLMMPDGHSPLRKRAPEGCPSTKKINYMGAAADCTYTKFYQSADNARKQIINDWNTASAVYERTFNIQLGLINITIMDENCPSTPQSNASWNQGCSSSYTISSRLSDFSQWRATLGDDGAGLWHLMTACASGVEVGIAWLRQLCTHTVSRQQSQEGTQYVSGTAVSSIIRDEWTVVAHEIGHNFGAIHDCTSDNCPCSGSSCQCCPLSSSECDAQGRYLMNPSSNGSTHDFSPCTINTVCEAFPSLGSCLEDPGSRTIKTLQMCGNGIKEDGEDCDTGGTNTTCCNGSTCKFNDGAKCEDSTDLCCDNCQPRASGFVCRAATSECDVEETCPGDTGDCPSDQHKQDGESCSNGMQCASGQCTSRDAQCKQRGSDMKIARACGSASGSCQMICDNPNGLGCIIFNGFFLDGTPCGIGGTCKDGTCSLDNFGDNAKNWIDNHKEIVIPVAIVVGLLVLFCIFRCCCMSYYRRRNGGVYVIGGTPQQPPPPPYYPPPQAQWVDPSRYNGAPSMPPPSYTPPTREAYEMNSSGNWQQSQQPENREGGDISGRVQRFQEQQRGSTSPR</sequence>
<keyword evidence="10" id="KW-0482">Metalloprotease</keyword>
<feature type="domain" description="Peptidase M12B" evidence="9">
    <location>
        <begin position="301"/>
        <end position="515"/>
    </location>
</feature>
<dbReference type="PANTHER" id="PTHR11905">
    <property type="entry name" value="ADAM A DISINTEGRIN AND METALLOPROTEASE DOMAIN"/>
    <property type="match status" value="1"/>
</dbReference>
<feature type="region of interest" description="Disordered" evidence="5">
    <location>
        <begin position="764"/>
        <end position="841"/>
    </location>
</feature>
<feature type="domain" description="Disintegrin" evidence="8">
    <location>
        <begin position="539"/>
        <end position="624"/>
    </location>
</feature>
<accession>A0A068S2T5</accession>
<dbReference type="GO" id="GO:0046872">
    <property type="term" value="F:metal ion binding"/>
    <property type="evidence" value="ECO:0007669"/>
    <property type="project" value="UniProtKB-KW"/>
</dbReference>
<keyword evidence="10" id="KW-0645">Protease</keyword>
<dbReference type="InterPro" id="IPR001762">
    <property type="entry name" value="Disintegrin_dom"/>
</dbReference>
<keyword evidence="6" id="KW-0472">Membrane</keyword>
<dbReference type="InterPro" id="IPR001590">
    <property type="entry name" value="Peptidase_M12B"/>
</dbReference>
<dbReference type="Gene3D" id="3.40.390.10">
    <property type="entry name" value="Collagenase (Catalytic Domain)"/>
    <property type="match status" value="1"/>
</dbReference>
<keyword evidence="4" id="KW-0862">Zinc</keyword>
<evidence type="ECO:0000256" key="7">
    <source>
        <dbReference type="SAM" id="SignalP"/>
    </source>
</evidence>
<evidence type="ECO:0000313" key="10">
    <source>
        <dbReference type="EMBL" id="CDH56325.1"/>
    </source>
</evidence>
<keyword evidence="6" id="KW-0812">Transmembrane</keyword>
<keyword evidence="7" id="KW-0732">Signal</keyword>
<dbReference type="STRING" id="1263082.A0A068S2T5"/>
<evidence type="ECO:0000259" key="8">
    <source>
        <dbReference type="PROSITE" id="PS50214"/>
    </source>
</evidence>
<dbReference type="FunFam" id="4.10.70.10:FF:000003">
    <property type="entry name" value="Disintegrin and metalloproteinase domain-containing protein 17"/>
    <property type="match status" value="1"/>
</dbReference>
<dbReference type="Proteomes" id="UP000027586">
    <property type="component" value="Unassembled WGS sequence"/>
</dbReference>
<dbReference type="SMART" id="SM00050">
    <property type="entry name" value="DISIN"/>
    <property type="match status" value="1"/>
</dbReference>
<dbReference type="SUPFAM" id="SSF55486">
    <property type="entry name" value="Metalloproteases ('zincins'), catalytic domain"/>
    <property type="match status" value="1"/>
</dbReference>
<keyword evidence="4" id="KW-0479">Metal-binding</keyword>
<dbReference type="GO" id="GO:0006508">
    <property type="term" value="P:proteolysis"/>
    <property type="evidence" value="ECO:0007669"/>
    <property type="project" value="UniProtKB-KW"/>
</dbReference>
<evidence type="ECO:0000256" key="4">
    <source>
        <dbReference type="PROSITE-ProRule" id="PRU00276"/>
    </source>
</evidence>
<dbReference type="AlphaFoldDB" id="A0A068S2T5"/>
<evidence type="ECO:0000313" key="11">
    <source>
        <dbReference type="Proteomes" id="UP000027586"/>
    </source>
</evidence>
<dbReference type="Pfam" id="PF13688">
    <property type="entry name" value="Reprolysin_5"/>
    <property type="match status" value="1"/>
</dbReference>
<dbReference type="VEuPathDB" id="FungiDB:LCOR_07388.1"/>
<keyword evidence="6" id="KW-1133">Transmembrane helix</keyword>
<evidence type="ECO:0000256" key="5">
    <source>
        <dbReference type="SAM" id="MobiDB-lite"/>
    </source>
</evidence>
<comment type="function">
    <text evidence="2">Probable zinc protease.</text>
</comment>
<dbReference type="PROSITE" id="PS50215">
    <property type="entry name" value="ADAM_MEPRO"/>
    <property type="match status" value="1"/>
</dbReference>
<comment type="caution">
    <text evidence="10">The sequence shown here is derived from an EMBL/GenBank/DDBJ whole genome shotgun (WGS) entry which is preliminary data.</text>
</comment>
<dbReference type="InterPro" id="IPR006586">
    <property type="entry name" value="ADAM_Cys-rich"/>
</dbReference>
<evidence type="ECO:0000256" key="1">
    <source>
        <dbReference type="ARBA" id="ARBA00023157"/>
    </source>
</evidence>
<feature type="binding site" evidence="4">
    <location>
        <position position="460"/>
    </location>
    <ligand>
        <name>Zn(2+)</name>
        <dbReference type="ChEBI" id="CHEBI:29105"/>
        <note>catalytic</note>
    </ligand>
</feature>
<dbReference type="SUPFAM" id="SSF57552">
    <property type="entry name" value="Blood coagulation inhibitor (disintegrin)"/>
    <property type="match status" value="1"/>
</dbReference>
<name>A0A068S2T5_9FUNG</name>
<proteinExistence type="predicted"/>
<dbReference type="InterPro" id="IPR036436">
    <property type="entry name" value="Disintegrin_dom_sf"/>
</dbReference>
<evidence type="ECO:0000256" key="3">
    <source>
        <dbReference type="ARBA" id="ARBA00074021"/>
    </source>
</evidence>
<evidence type="ECO:0000259" key="9">
    <source>
        <dbReference type="PROSITE" id="PS50215"/>
    </source>
</evidence>
<dbReference type="InterPro" id="IPR024079">
    <property type="entry name" value="MetalloPept_cat_dom_sf"/>
</dbReference>
<comment type="caution">
    <text evidence="4">Lacks conserved residue(s) required for the propagation of feature annotation.</text>
</comment>
<feature type="active site" evidence="4">
    <location>
        <position position="457"/>
    </location>
</feature>
<evidence type="ECO:0000256" key="6">
    <source>
        <dbReference type="SAM" id="Phobius"/>
    </source>
</evidence>
<protein>
    <recommendedName>
        <fullName evidence="3">Disintegrin and metalloproteinase domain-containing protein B</fullName>
    </recommendedName>
</protein>
<dbReference type="OrthoDB" id="5951731at2759"/>
<organism evidence="10 11">
    <name type="scientific">Lichtheimia corymbifera JMRC:FSU:9682</name>
    <dbReference type="NCBI Taxonomy" id="1263082"/>
    <lineage>
        <taxon>Eukaryota</taxon>
        <taxon>Fungi</taxon>
        <taxon>Fungi incertae sedis</taxon>
        <taxon>Mucoromycota</taxon>
        <taxon>Mucoromycotina</taxon>
        <taxon>Mucoromycetes</taxon>
        <taxon>Mucorales</taxon>
        <taxon>Lichtheimiaceae</taxon>
        <taxon>Lichtheimia</taxon>
    </lineage>
</organism>
<dbReference type="GO" id="GO:0004222">
    <property type="term" value="F:metalloendopeptidase activity"/>
    <property type="evidence" value="ECO:0007669"/>
    <property type="project" value="InterPro"/>
</dbReference>
<keyword evidence="1" id="KW-1015">Disulfide bond</keyword>
<feature type="chain" id="PRO_5001652888" description="Disintegrin and metalloproteinase domain-containing protein B" evidence="7">
    <location>
        <begin position="26"/>
        <end position="841"/>
    </location>
</feature>
<evidence type="ECO:0000256" key="2">
    <source>
        <dbReference type="ARBA" id="ARBA00056552"/>
    </source>
</evidence>
<feature type="compositionally biased region" description="Polar residues" evidence="5">
    <location>
        <begin position="830"/>
        <end position="841"/>
    </location>
</feature>
<dbReference type="PANTHER" id="PTHR11905:SF159">
    <property type="entry name" value="ADAM METALLOPROTEASE"/>
    <property type="match status" value="1"/>
</dbReference>
<feature type="signal peptide" evidence="7">
    <location>
        <begin position="1"/>
        <end position="25"/>
    </location>
</feature>
<reference evidence="10" key="1">
    <citation type="submission" date="2013-08" db="EMBL/GenBank/DDBJ databases">
        <title>Gene expansion shapes genome architecture in the human pathogen Lichtheimia corymbifera: an evolutionary genomics analysis in the ancient terrestrial Mucorales (Mucoromycotina).</title>
        <authorList>
            <person name="Schwartze V.U."/>
            <person name="Winter S."/>
            <person name="Shelest E."/>
            <person name="Marcet-Houben M."/>
            <person name="Horn F."/>
            <person name="Wehner S."/>
            <person name="Hoffmann K."/>
            <person name="Riege K."/>
            <person name="Sammeth M."/>
            <person name="Nowrousian M."/>
            <person name="Valiante V."/>
            <person name="Linde J."/>
            <person name="Jacobsen I.D."/>
            <person name="Marz M."/>
            <person name="Brakhage A.A."/>
            <person name="Gabaldon T."/>
            <person name="Bocker S."/>
            <person name="Voigt K."/>
        </authorList>
    </citation>
    <scope>NUCLEOTIDE SEQUENCE [LARGE SCALE GENOMIC DNA]</scope>
    <source>
        <strain evidence="10">FSU 9682</strain>
    </source>
</reference>
<keyword evidence="10" id="KW-0378">Hydrolase</keyword>
<dbReference type="EMBL" id="CBTN010000036">
    <property type="protein sequence ID" value="CDH56325.1"/>
    <property type="molecule type" value="Genomic_DNA"/>
</dbReference>
<feature type="compositionally biased region" description="Polar residues" evidence="5">
    <location>
        <begin position="803"/>
        <end position="815"/>
    </location>
</feature>
<feature type="transmembrane region" description="Helical" evidence="6">
    <location>
        <begin position="721"/>
        <end position="741"/>
    </location>
</feature>
<feature type="binding site" evidence="4">
    <location>
        <position position="466"/>
    </location>
    <ligand>
        <name>Zn(2+)</name>
        <dbReference type="ChEBI" id="CHEBI:29105"/>
        <note>catalytic</note>
    </ligand>
</feature>
<dbReference type="Gene3D" id="4.10.70.10">
    <property type="entry name" value="Disintegrin domain"/>
    <property type="match status" value="1"/>
</dbReference>
<gene>
    <name evidence="10" type="ORF">LCOR_07388.1</name>
</gene>